<sequence length="34" mass="3803">MKDIMGIIIKVVGVFLLAFFGTFIIMKLILMAKS</sequence>
<keyword evidence="1" id="KW-0812">Transmembrane</keyword>
<proteinExistence type="predicted"/>
<evidence type="ECO:0000313" key="2">
    <source>
        <dbReference type="EMBL" id="KMV74458.1"/>
    </source>
</evidence>
<dbReference type="Proteomes" id="UP000004925">
    <property type="component" value="Unassembled WGS sequence"/>
</dbReference>
<gene>
    <name evidence="2" type="ORF">FSCG_02168</name>
</gene>
<protein>
    <submittedName>
        <fullName evidence="2">Uncharacterized protein</fullName>
    </submittedName>
</protein>
<feature type="transmembrane region" description="Helical" evidence="1">
    <location>
        <begin position="7"/>
        <end position="30"/>
    </location>
</feature>
<evidence type="ECO:0000256" key="1">
    <source>
        <dbReference type="SAM" id="Phobius"/>
    </source>
</evidence>
<organism evidence="2 3">
    <name type="scientific">Fusobacterium vincentii 4_1_13</name>
    <dbReference type="NCBI Taxonomy" id="469606"/>
    <lineage>
        <taxon>Bacteria</taxon>
        <taxon>Fusobacteriati</taxon>
        <taxon>Fusobacteriota</taxon>
        <taxon>Fusobacteriia</taxon>
        <taxon>Fusobacteriales</taxon>
        <taxon>Fusobacteriaceae</taxon>
        <taxon>Fusobacterium</taxon>
    </lineage>
</organism>
<accession>A0A0K9CLK0</accession>
<dbReference type="EMBL" id="ACDE02000012">
    <property type="protein sequence ID" value="KMV74458.1"/>
    <property type="molecule type" value="Genomic_DNA"/>
</dbReference>
<evidence type="ECO:0000313" key="3">
    <source>
        <dbReference type="Proteomes" id="UP000004925"/>
    </source>
</evidence>
<comment type="caution">
    <text evidence="2">The sequence shown here is derived from an EMBL/GenBank/DDBJ whole genome shotgun (WGS) entry which is preliminary data.</text>
</comment>
<name>A0A0K9CLK0_FUSVC</name>
<keyword evidence="1" id="KW-0472">Membrane</keyword>
<dbReference type="AlphaFoldDB" id="A0A0K9CLK0"/>
<keyword evidence="1" id="KW-1133">Transmembrane helix</keyword>
<reference evidence="3" key="1">
    <citation type="submission" date="2011-10" db="EMBL/GenBank/DDBJ databases">
        <title>The Genome Sequence of Fusobacterium sp. 4_1_13.</title>
        <authorList>
            <consortium name="The Broad Institute Genome Sequencing Platform"/>
            <person name="Earl A."/>
            <person name="Ward D."/>
            <person name="Feldgarden M."/>
            <person name="Gevers D."/>
            <person name="Strauss J."/>
            <person name="Ambrose C."/>
            <person name="Allen-Vercoe E."/>
            <person name="Young S.K."/>
            <person name="Zeng Q."/>
            <person name="Gargeya S."/>
            <person name="Fitzgerald M."/>
            <person name="Haas B."/>
            <person name="Abouelleil A."/>
            <person name="Alvarado L."/>
            <person name="Arachchi H.M."/>
            <person name="Berlin A."/>
            <person name="Brown A."/>
            <person name="Chapman S.B."/>
            <person name="Chen Z."/>
            <person name="Dunbar C."/>
            <person name="Freedman E."/>
            <person name="Gearin G."/>
            <person name="Goldberg J."/>
            <person name="Griggs A."/>
            <person name="Gujja S."/>
            <person name="Heiman D."/>
            <person name="Howarth C."/>
            <person name="Larson L."/>
            <person name="Lui A."/>
            <person name="MacDonald P.J."/>
            <person name="Montmayeur A."/>
            <person name="Murphy C."/>
            <person name="Neiman D."/>
            <person name="Pearson M."/>
            <person name="Priest M."/>
            <person name="Roberts A."/>
            <person name="Saif S."/>
            <person name="Shea T."/>
            <person name="Shenoy N."/>
            <person name="Sisk P."/>
            <person name="Stolte C."/>
            <person name="Sykes S."/>
            <person name="Wortman J."/>
            <person name="Nusbaum C."/>
            <person name="Birren B."/>
        </authorList>
    </citation>
    <scope>NUCLEOTIDE SEQUENCE [LARGE SCALE GENOMIC DNA]</scope>
    <source>
        <strain evidence="3">4_1_13</strain>
    </source>
</reference>